<accession>A0AC34R1T5</accession>
<dbReference type="WBParaSite" id="JU765_v2.g2777.t1">
    <property type="protein sequence ID" value="JU765_v2.g2777.t1"/>
    <property type="gene ID" value="JU765_v2.g2777"/>
</dbReference>
<reference evidence="2" key="1">
    <citation type="submission" date="2022-11" db="UniProtKB">
        <authorList>
            <consortium name="WormBaseParasite"/>
        </authorList>
    </citation>
    <scope>IDENTIFICATION</scope>
</reference>
<evidence type="ECO:0000313" key="1">
    <source>
        <dbReference type="Proteomes" id="UP000887576"/>
    </source>
</evidence>
<sequence length="203" mass="22605">MGYTGCVTGLIKGQTTILMKKYTLERLLQLIEKYKPNFIGSAPVIAQQMAKLPVAKKYDVSSIKWISSGGGKLDDGTIKSIYKEFPNVEFISQGYGMTEAVTALAMTRANRSDPIDCVGLPLPLVEIKIVDPETETHVSIGKLGEIRFKAPYTMKGYWKNPEATRACYDKNGYFKTGDIGFIDDQGLLHIKDRIKELIKVKAF</sequence>
<dbReference type="Proteomes" id="UP000887576">
    <property type="component" value="Unplaced"/>
</dbReference>
<protein>
    <submittedName>
        <fullName evidence="2">AMP-dependent synthetase/ligase domain-containing protein</fullName>
    </submittedName>
</protein>
<name>A0AC34R1T5_9BILA</name>
<organism evidence="1 2">
    <name type="scientific">Panagrolaimus sp. JU765</name>
    <dbReference type="NCBI Taxonomy" id="591449"/>
    <lineage>
        <taxon>Eukaryota</taxon>
        <taxon>Metazoa</taxon>
        <taxon>Ecdysozoa</taxon>
        <taxon>Nematoda</taxon>
        <taxon>Chromadorea</taxon>
        <taxon>Rhabditida</taxon>
        <taxon>Tylenchina</taxon>
        <taxon>Panagrolaimomorpha</taxon>
        <taxon>Panagrolaimoidea</taxon>
        <taxon>Panagrolaimidae</taxon>
        <taxon>Panagrolaimus</taxon>
    </lineage>
</organism>
<evidence type="ECO:0000313" key="2">
    <source>
        <dbReference type="WBParaSite" id="JU765_v2.g2777.t1"/>
    </source>
</evidence>
<proteinExistence type="predicted"/>